<dbReference type="InterPro" id="IPR014729">
    <property type="entry name" value="Rossmann-like_a/b/a_fold"/>
</dbReference>
<evidence type="ECO:0000313" key="4">
    <source>
        <dbReference type="Proteomes" id="UP001198565"/>
    </source>
</evidence>
<dbReference type="PANTHER" id="PTHR31964">
    <property type="entry name" value="ADENINE NUCLEOTIDE ALPHA HYDROLASES-LIKE SUPERFAMILY PROTEIN"/>
    <property type="match status" value="1"/>
</dbReference>
<accession>A0ABS7QS31</accession>
<dbReference type="InterPro" id="IPR006015">
    <property type="entry name" value="Universal_stress_UspA"/>
</dbReference>
<keyword evidence="4" id="KW-1185">Reference proteome</keyword>
<dbReference type="PANTHER" id="PTHR31964:SF113">
    <property type="entry name" value="USPA DOMAIN-CONTAINING PROTEIN"/>
    <property type="match status" value="1"/>
</dbReference>
<dbReference type="PRINTS" id="PR01438">
    <property type="entry name" value="UNVRSLSTRESS"/>
</dbReference>
<dbReference type="Proteomes" id="UP001198565">
    <property type="component" value="Unassembled WGS sequence"/>
</dbReference>
<dbReference type="Gene3D" id="3.40.50.620">
    <property type="entry name" value="HUPs"/>
    <property type="match status" value="1"/>
</dbReference>
<dbReference type="Pfam" id="PF00582">
    <property type="entry name" value="Usp"/>
    <property type="match status" value="1"/>
</dbReference>
<dbReference type="InterPro" id="IPR006016">
    <property type="entry name" value="UspA"/>
</dbReference>
<comment type="similarity">
    <text evidence="1">Belongs to the universal stress protein A family.</text>
</comment>
<sequence length="155" mass="15963">MESDREPDRIVVGVDGSATSKDALRWAVRQARLTGSVVEAVTAWDYPQFYGSMGWMPAATDLGLEEAAGKALGTAVEEVGAEYPDGPGVEIRASVGCGVPATVLLEAAMGAALLVVGNRGHGGFTEALLGSVGQHCVQHAQCPVVVIREGGADSR</sequence>
<name>A0ABS7QS31_9ACTN</name>
<organism evidence="3 4">
    <name type="scientific">Streptantibioticus parmotrematis</name>
    <dbReference type="NCBI Taxonomy" id="2873249"/>
    <lineage>
        <taxon>Bacteria</taxon>
        <taxon>Bacillati</taxon>
        <taxon>Actinomycetota</taxon>
        <taxon>Actinomycetes</taxon>
        <taxon>Kitasatosporales</taxon>
        <taxon>Streptomycetaceae</taxon>
        <taxon>Streptantibioticus</taxon>
    </lineage>
</organism>
<dbReference type="EMBL" id="JAINVZ010000008">
    <property type="protein sequence ID" value="MBY8886001.1"/>
    <property type="molecule type" value="Genomic_DNA"/>
</dbReference>
<dbReference type="CDD" id="cd23659">
    <property type="entry name" value="USP_At3g01520-like"/>
    <property type="match status" value="1"/>
</dbReference>
<gene>
    <name evidence="3" type="ORF">K7472_14205</name>
</gene>
<comment type="caution">
    <text evidence="3">The sequence shown here is derived from an EMBL/GenBank/DDBJ whole genome shotgun (WGS) entry which is preliminary data.</text>
</comment>
<evidence type="ECO:0000259" key="2">
    <source>
        <dbReference type="Pfam" id="PF00582"/>
    </source>
</evidence>
<feature type="domain" description="UspA" evidence="2">
    <location>
        <begin position="8"/>
        <end position="148"/>
    </location>
</feature>
<proteinExistence type="inferred from homology"/>
<dbReference type="SUPFAM" id="SSF52402">
    <property type="entry name" value="Adenine nucleotide alpha hydrolases-like"/>
    <property type="match status" value="1"/>
</dbReference>
<protein>
    <submittedName>
        <fullName evidence="3">Universal stress protein</fullName>
    </submittedName>
</protein>
<evidence type="ECO:0000313" key="3">
    <source>
        <dbReference type="EMBL" id="MBY8886001.1"/>
    </source>
</evidence>
<evidence type="ECO:0000256" key="1">
    <source>
        <dbReference type="ARBA" id="ARBA00008791"/>
    </source>
</evidence>
<dbReference type="RefSeq" id="WP_222977800.1">
    <property type="nucleotide sequence ID" value="NZ_JAINVZ010000008.1"/>
</dbReference>
<reference evidence="3 4" key="1">
    <citation type="submission" date="2021-08" db="EMBL/GenBank/DDBJ databases">
        <title>Streptomyces sp. PTM05 isolated from lichen.</title>
        <authorList>
            <person name="Somphong A."/>
            <person name="Phongsopitanun W."/>
            <person name="Tanasupawat S."/>
        </authorList>
    </citation>
    <scope>NUCLEOTIDE SEQUENCE [LARGE SCALE GENOMIC DNA]</scope>
    <source>
        <strain evidence="3 4">Ptm05</strain>
    </source>
</reference>